<accession>A0A1R3G0X9</accession>
<reference evidence="1 2" key="1">
    <citation type="submission" date="2013-09" db="EMBL/GenBank/DDBJ databases">
        <title>Corchorus capsularis genome sequencing.</title>
        <authorList>
            <person name="Alam M."/>
            <person name="Haque M.S."/>
            <person name="Islam M.S."/>
            <person name="Emdad E.M."/>
            <person name="Islam M.M."/>
            <person name="Ahmed B."/>
            <person name="Halim A."/>
            <person name="Hossen Q.M.M."/>
            <person name="Hossain M.Z."/>
            <person name="Ahmed R."/>
            <person name="Khan M.M."/>
            <person name="Islam R."/>
            <person name="Rashid M.M."/>
            <person name="Khan S.A."/>
            <person name="Rahman M.S."/>
            <person name="Alam M."/>
        </authorList>
    </citation>
    <scope>NUCLEOTIDE SEQUENCE [LARGE SCALE GENOMIC DNA]</scope>
    <source>
        <strain evidence="2">cv. CVL-1</strain>
        <tissue evidence="1">Whole seedling</tissue>
    </source>
</reference>
<dbReference type="AlphaFoldDB" id="A0A1R3G0X9"/>
<gene>
    <name evidence="1" type="ORF">CCACVL1_29632</name>
</gene>
<comment type="caution">
    <text evidence="1">The sequence shown here is derived from an EMBL/GenBank/DDBJ whole genome shotgun (WGS) entry which is preliminary data.</text>
</comment>
<evidence type="ECO:0000313" key="2">
    <source>
        <dbReference type="Proteomes" id="UP000188268"/>
    </source>
</evidence>
<keyword evidence="2" id="KW-1185">Reference proteome</keyword>
<sequence>MAVILDVVESEENIIAAPLAQQISRLEWPQFCPNENPNRKEEVLVKMDRTHH</sequence>
<evidence type="ECO:0000313" key="1">
    <source>
        <dbReference type="EMBL" id="OMO51709.1"/>
    </source>
</evidence>
<dbReference type="Gramene" id="OMO51709">
    <property type="protein sequence ID" value="OMO51709"/>
    <property type="gene ID" value="CCACVL1_29632"/>
</dbReference>
<protein>
    <submittedName>
        <fullName evidence="1">Uncharacterized protein</fullName>
    </submittedName>
</protein>
<dbReference type="Proteomes" id="UP000188268">
    <property type="component" value="Unassembled WGS sequence"/>
</dbReference>
<name>A0A1R3G0X9_COCAP</name>
<proteinExistence type="predicted"/>
<dbReference type="EMBL" id="AWWV01015717">
    <property type="protein sequence ID" value="OMO51709.1"/>
    <property type="molecule type" value="Genomic_DNA"/>
</dbReference>
<organism evidence="1 2">
    <name type="scientific">Corchorus capsularis</name>
    <name type="common">Jute</name>
    <dbReference type="NCBI Taxonomy" id="210143"/>
    <lineage>
        <taxon>Eukaryota</taxon>
        <taxon>Viridiplantae</taxon>
        <taxon>Streptophyta</taxon>
        <taxon>Embryophyta</taxon>
        <taxon>Tracheophyta</taxon>
        <taxon>Spermatophyta</taxon>
        <taxon>Magnoliopsida</taxon>
        <taxon>eudicotyledons</taxon>
        <taxon>Gunneridae</taxon>
        <taxon>Pentapetalae</taxon>
        <taxon>rosids</taxon>
        <taxon>malvids</taxon>
        <taxon>Malvales</taxon>
        <taxon>Malvaceae</taxon>
        <taxon>Grewioideae</taxon>
        <taxon>Apeibeae</taxon>
        <taxon>Corchorus</taxon>
    </lineage>
</organism>